<dbReference type="OrthoDB" id="73875at2759"/>
<reference evidence="4" key="1">
    <citation type="journal article" date="2020" name="Stud. Mycol.">
        <title>101 Dothideomycetes genomes: a test case for predicting lifestyles and emergence of pathogens.</title>
        <authorList>
            <person name="Haridas S."/>
            <person name="Albert R."/>
            <person name="Binder M."/>
            <person name="Bloem J."/>
            <person name="Labutti K."/>
            <person name="Salamov A."/>
            <person name="Andreopoulos B."/>
            <person name="Baker S."/>
            <person name="Barry K."/>
            <person name="Bills G."/>
            <person name="Bluhm B."/>
            <person name="Cannon C."/>
            <person name="Castanera R."/>
            <person name="Culley D."/>
            <person name="Daum C."/>
            <person name="Ezra D."/>
            <person name="Gonzalez J."/>
            <person name="Henrissat B."/>
            <person name="Kuo A."/>
            <person name="Liang C."/>
            <person name="Lipzen A."/>
            <person name="Lutzoni F."/>
            <person name="Magnuson J."/>
            <person name="Mondo S."/>
            <person name="Nolan M."/>
            <person name="Ohm R."/>
            <person name="Pangilinan J."/>
            <person name="Park H.-J."/>
            <person name="Ramirez L."/>
            <person name="Alfaro M."/>
            <person name="Sun H."/>
            <person name="Tritt A."/>
            <person name="Yoshinaga Y."/>
            <person name="Zwiers L.-H."/>
            <person name="Turgeon B."/>
            <person name="Goodwin S."/>
            <person name="Spatafora J."/>
            <person name="Crous P."/>
            <person name="Grigoriev I."/>
        </authorList>
    </citation>
    <scope>NUCLEOTIDE SEQUENCE</scope>
    <source>
        <strain evidence="4">CBS 116005</strain>
    </source>
</reference>
<organism evidence="4 5">
    <name type="scientific">Teratosphaeria nubilosa</name>
    <dbReference type="NCBI Taxonomy" id="161662"/>
    <lineage>
        <taxon>Eukaryota</taxon>
        <taxon>Fungi</taxon>
        <taxon>Dikarya</taxon>
        <taxon>Ascomycota</taxon>
        <taxon>Pezizomycotina</taxon>
        <taxon>Dothideomycetes</taxon>
        <taxon>Dothideomycetidae</taxon>
        <taxon>Mycosphaerellales</taxon>
        <taxon>Teratosphaeriaceae</taxon>
        <taxon>Teratosphaeria</taxon>
    </lineage>
</organism>
<evidence type="ECO:0000259" key="3">
    <source>
        <dbReference type="Pfam" id="PF14856"/>
    </source>
</evidence>
<feature type="signal peptide" evidence="2">
    <location>
        <begin position="1"/>
        <end position="18"/>
    </location>
</feature>
<accession>A0A6G1L7W1</accession>
<feature type="region of interest" description="Disordered" evidence="1">
    <location>
        <begin position="25"/>
        <end position="45"/>
    </location>
</feature>
<dbReference type="Pfam" id="PF14856">
    <property type="entry name" value="Hce2"/>
    <property type="match status" value="1"/>
</dbReference>
<dbReference type="InterPro" id="IPR029226">
    <property type="entry name" value="Ecp2-like"/>
</dbReference>
<dbReference type="Proteomes" id="UP000799436">
    <property type="component" value="Unassembled WGS sequence"/>
</dbReference>
<dbReference type="EMBL" id="ML995838">
    <property type="protein sequence ID" value="KAF2769021.1"/>
    <property type="molecule type" value="Genomic_DNA"/>
</dbReference>
<evidence type="ECO:0000313" key="5">
    <source>
        <dbReference type="Proteomes" id="UP000799436"/>
    </source>
</evidence>
<proteinExistence type="predicted"/>
<dbReference type="AlphaFoldDB" id="A0A6G1L7W1"/>
<keyword evidence="2" id="KW-0732">Signal</keyword>
<keyword evidence="5" id="KW-1185">Reference proteome</keyword>
<gene>
    <name evidence="4" type="ORF">EJ03DRAFT_109030</name>
</gene>
<sequence length="185" mass="19395">MYFNVAALVALLPAFGAATSYLRPSPDDGNGNDATSLMARNAGSGGGGRNTCDGASFNPILQPDENKPLVSDCIDMLKDIQDDREWVVSQNHTRTLVTKGTCAFNAMVEGAVGNLKGVVGNQDVIDITNDSVARFGHDGHVAAYGSFGILVNAAGGVPCDMFGDNTKKVNVFWTLAKVGALVKEQ</sequence>
<evidence type="ECO:0000256" key="1">
    <source>
        <dbReference type="SAM" id="MobiDB-lite"/>
    </source>
</evidence>
<feature type="chain" id="PRO_5026031527" description="Ecp2 effector protein-like domain-containing protein" evidence="2">
    <location>
        <begin position="19"/>
        <end position="185"/>
    </location>
</feature>
<feature type="domain" description="Ecp2 effector protein-like" evidence="3">
    <location>
        <begin position="51"/>
        <end position="147"/>
    </location>
</feature>
<protein>
    <recommendedName>
        <fullName evidence="3">Ecp2 effector protein-like domain-containing protein</fullName>
    </recommendedName>
</protein>
<name>A0A6G1L7W1_9PEZI</name>
<evidence type="ECO:0000313" key="4">
    <source>
        <dbReference type="EMBL" id="KAF2769021.1"/>
    </source>
</evidence>
<evidence type="ECO:0000256" key="2">
    <source>
        <dbReference type="SAM" id="SignalP"/>
    </source>
</evidence>